<comment type="caution">
    <text evidence="2">The sequence shown here is derived from an EMBL/GenBank/DDBJ whole genome shotgun (WGS) entry which is preliminary data.</text>
</comment>
<feature type="transmembrane region" description="Helical" evidence="1">
    <location>
        <begin position="88"/>
        <end position="116"/>
    </location>
</feature>
<keyword evidence="1" id="KW-0812">Transmembrane</keyword>
<evidence type="ECO:0000313" key="3">
    <source>
        <dbReference type="Proteomes" id="UP001218218"/>
    </source>
</evidence>
<proteinExistence type="predicted"/>
<dbReference type="Proteomes" id="UP001218218">
    <property type="component" value="Unassembled WGS sequence"/>
</dbReference>
<evidence type="ECO:0000313" key="2">
    <source>
        <dbReference type="EMBL" id="KAJ7318310.1"/>
    </source>
</evidence>
<organism evidence="2 3">
    <name type="scientific">Mycena albidolilacea</name>
    <dbReference type="NCBI Taxonomy" id="1033008"/>
    <lineage>
        <taxon>Eukaryota</taxon>
        <taxon>Fungi</taxon>
        <taxon>Dikarya</taxon>
        <taxon>Basidiomycota</taxon>
        <taxon>Agaricomycotina</taxon>
        <taxon>Agaricomycetes</taxon>
        <taxon>Agaricomycetidae</taxon>
        <taxon>Agaricales</taxon>
        <taxon>Marasmiineae</taxon>
        <taxon>Mycenaceae</taxon>
        <taxon>Mycena</taxon>
    </lineage>
</organism>
<gene>
    <name evidence="2" type="ORF">DFH08DRAFT_971382</name>
</gene>
<dbReference type="PANTHER" id="PTHR40465:SF1">
    <property type="entry name" value="DUF6534 DOMAIN-CONTAINING PROTEIN"/>
    <property type="match status" value="1"/>
</dbReference>
<dbReference type="PANTHER" id="PTHR40465">
    <property type="entry name" value="CHROMOSOME 1, WHOLE GENOME SHOTGUN SEQUENCE"/>
    <property type="match status" value="1"/>
</dbReference>
<dbReference type="AlphaFoldDB" id="A0AAD6ZD67"/>
<keyword evidence="1" id="KW-1133">Transmembrane helix</keyword>
<name>A0AAD6ZD67_9AGAR</name>
<feature type="transmembrane region" description="Helical" evidence="1">
    <location>
        <begin position="55"/>
        <end position="76"/>
    </location>
</feature>
<reference evidence="2" key="1">
    <citation type="submission" date="2023-03" db="EMBL/GenBank/DDBJ databases">
        <title>Massive genome expansion in bonnet fungi (Mycena s.s.) driven by repeated elements and novel gene families across ecological guilds.</title>
        <authorList>
            <consortium name="Lawrence Berkeley National Laboratory"/>
            <person name="Harder C.B."/>
            <person name="Miyauchi S."/>
            <person name="Viragh M."/>
            <person name="Kuo A."/>
            <person name="Thoen E."/>
            <person name="Andreopoulos B."/>
            <person name="Lu D."/>
            <person name="Skrede I."/>
            <person name="Drula E."/>
            <person name="Henrissat B."/>
            <person name="Morin E."/>
            <person name="Kohler A."/>
            <person name="Barry K."/>
            <person name="LaButti K."/>
            <person name="Morin E."/>
            <person name="Salamov A."/>
            <person name="Lipzen A."/>
            <person name="Mereny Z."/>
            <person name="Hegedus B."/>
            <person name="Baldrian P."/>
            <person name="Stursova M."/>
            <person name="Weitz H."/>
            <person name="Taylor A."/>
            <person name="Grigoriev I.V."/>
            <person name="Nagy L.G."/>
            <person name="Martin F."/>
            <person name="Kauserud H."/>
        </authorList>
    </citation>
    <scope>NUCLEOTIDE SEQUENCE</scope>
    <source>
        <strain evidence="2">CBHHK002</strain>
    </source>
</reference>
<protein>
    <submittedName>
        <fullName evidence="2">Uncharacterized protein</fullName>
    </submittedName>
</protein>
<accession>A0AAD6ZD67</accession>
<evidence type="ECO:0000256" key="1">
    <source>
        <dbReference type="SAM" id="Phobius"/>
    </source>
</evidence>
<dbReference type="EMBL" id="JARIHO010000058">
    <property type="protein sequence ID" value="KAJ7318310.1"/>
    <property type="molecule type" value="Genomic_DNA"/>
</dbReference>
<sequence>MAQVRIHLHSNTPLIARRQWLLTGTQANWALLATLTVQVYNYQTQSLKEPTWKKALVHVVFLLQVAQTGVSSHYVYSVLALSWGDPAIFAKLLWSTIATPIFTGFTALLVQLFFAWRVYQLKKQNLWAHIVSGLIATVRLTS</sequence>
<keyword evidence="1" id="KW-0472">Membrane</keyword>
<keyword evidence="3" id="KW-1185">Reference proteome</keyword>